<reference evidence="1 2" key="1">
    <citation type="journal article" date="2020" name="Mol. Biol. Evol.">
        <title>Distinct Expression and Methylation Patterns for Genes with Different Fates following a Single Whole-Genome Duplication in Flowering Plants.</title>
        <authorList>
            <person name="Shi T."/>
            <person name="Rahmani R.S."/>
            <person name="Gugger P.F."/>
            <person name="Wang M."/>
            <person name="Li H."/>
            <person name="Zhang Y."/>
            <person name="Li Z."/>
            <person name="Wang Q."/>
            <person name="Van de Peer Y."/>
            <person name="Marchal K."/>
            <person name="Chen J."/>
        </authorList>
    </citation>
    <scope>NUCLEOTIDE SEQUENCE [LARGE SCALE GENOMIC DNA]</scope>
    <source>
        <tissue evidence="1">Leaf</tissue>
    </source>
</reference>
<proteinExistence type="predicted"/>
<evidence type="ECO:0000313" key="1">
    <source>
        <dbReference type="EMBL" id="DAD31780.1"/>
    </source>
</evidence>
<protein>
    <submittedName>
        <fullName evidence="1">Uncharacterized protein</fullName>
    </submittedName>
</protein>
<dbReference type="EMBL" id="DUZY01000003">
    <property type="protein sequence ID" value="DAD31780.1"/>
    <property type="molecule type" value="Genomic_DNA"/>
</dbReference>
<dbReference type="Proteomes" id="UP000607653">
    <property type="component" value="Unassembled WGS sequence"/>
</dbReference>
<gene>
    <name evidence="1" type="ORF">HUJ06_010631</name>
</gene>
<evidence type="ECO:0000313" key="2">
    <source>
        <dbReference type="Proteomes" id="UP000607653"/>
    </source>
</evidence>
<accession>A0A822YGS5</accession>
<organism evidence="1 2">
    <name type="scientific">Nelumbo nucifera</name>
    <name type="common">Sacred lotus</name>
    <dbReference type="NCBI Taxonomy" id="4432"/>
    <lineage>
        <taxon>Eukaryota</taxon>
        <taxon>Viridiplantae</taxon>
        <taxon>Streptophyta</taxon>
        <taxon>Embryophyta</taxon>
        <taxon>Tracheophyta</taxon>
        <taxon>Spermatophyta</taxon>
        <taxon>Magnoliopsida</taxon>
        <taxon>Proteales</taxon>
        <taxon>Nelumbonaceae</taxon>
        <taxon>Nelumbo</taxon>
    </lineage>
</organism>
<dbReference type="AlphaFoldDB" id="A0A822YGS5"/>
<keyword evidence="2" id="KW-1185">Reference proteome</keyword>
<comment type="caution">
    <text evidence="1">The sequence shown here is derived from an EMBL/GenBank/DDBJ whole genome shotgun (WGS) entry which is preliminary data.</text>
</comment>
<name>A0A822YGS5_NELNU</name>
<sequence>MQLHHYFISICSRCNCFRMGGWRLKMQELTAKGFIDQTFPIELPGLQNRMNRSGGGIGANRVRLAER</sequence>